<dbReference type="GO" id="GO:0005524">
    <property type="term" value="F:ATP binding"/>
    <property type="evidence" value="ECO:0007669"/>
    <property type="project" value="UniProtKB-KW"/>
</dbReference>
<evidence type="ECO:0000259" key="1">
    <source>
        <dbReference type="Pfam" id="PF01637"/>
    </source>
</evidence>
<dbReference type="InterPro" id="IPR011579">
    <property type="entry name" value="ATPase_dom"/>
</dbReference>
<protein>
    <submittedName>
        <fullName evidence="2">ATP-binding protein</fullName>
    </submittedName>
</protein>
<dbReference type="Pfam" id="PF01637">
    <property type="entry name" value="ATPase_2"/>
    <property type="match status" value="1"/>
</dbReference>
<dbReference type="SUPFAM" id="SSF52540">
    <property type="entry name" value="P-loop containing nucleoside triphosphate hydrolases"/>
    <property type="match status" value="1"/>
</dbReference>
<feature type="domain" description="ATPase" evidence="1">
    <location>
        <begin position="14"/>
        <end position="236"/>
    </location>
</feature>
<sequence length="387" mass="44436">MKNSLGNPARGDAFYDRKKEIAKIYRVLEAGTSIYLSAPRRVGKTSILKHLEEFPKENFYFVYIITESIDSSNEFFKAIFEEIIKSDAIKKLEQISVAVKNVIVGLMGKVKSIYNVELRENGETDYYELLVELFSHLKPDYGKVVIMIDEFPQTIQNIMEKDGGPIAEAFIQKNRELRHHKYLQDKISFIYTGSVSLFPMVEKVTSLTSVNDLRTVEVNPLSKEDAADFIRQLMKNEDFSLNDELIDSLLSKVGWLIPFHLQLMQQEIIDVFESTGKEIDESGIDKAYDQIVHTRNKPQFEPYFGRLTKIFKGGEFNFVMEVLTFTAQNSTVDELVIADKGVKFNIADTKNTMSILEGDGYLFKTADGLYRYTSPILQLWCKKHICK</sequence>
<gene>
    <name evidence="2" type="ORF">GCM10022210_25100</name>
</gene>
<evidence type="ECO:0000313" key="2">
    <source>
        <dbReference type="EMBL" id="GAA3973874.1"/>
    </source>
</evidence>
<dbReference type="Proteomes" id="UP001500742">
    <property type="component" value="Unassembled WGS sequence"/>
</dbReference>
<dbReference type="PANTHER" id="PTHR34301">
    <property type="entry name" value="DNA-BINDING PROTEIN-RELATED"/>
    <property type="match status" value="1"/>
</dbReference>
<name>A0ABP7PZ75_9SPHI</name>
<keyword evidence="2" id="KW-0067">ATP-binding</keyword>
<keyword evidence="3" id="KW-1185">Reference proteome</keyword>
<dbReference type="PANTHER" id="PTHR34301:SF8">
    <property type="entry name" value="ATPASE DOMAIN-CONTAINING PROTEIN"/>
    <property type="match status" value="1"/>
</dbReference>
<reference evidence="3" key="1">
    <citation type="journal article" date="2019" name="Int. J. Syst. Evol. Microbiol.">
        <title>The Global Catalogue of Microorganisms (GCM) 10K type strain sequencing project: providing services to taxonomists for standard genome sequencing and annotation.</title>
        <authorList>
            <consortium name="The Broad Institute Genomics Platform"/>
            <consortium name="The Broad Institute Genome Sequencing Center for Infectious Disease"/>
            <person name="Wu L."/>
            <person name="Ma J."/>
        </authorList>
    </citation>
    <scope>NUCLEOTIDE SEQUENCE [LARGE SCALE GENOMIC DNA]</scope>
    <source>
        <strain evidence="3">JCM 16601</strain>
    </source>
</reference>
<dbReference type="EMBL" id="BAAAZC010000019">
    <property type="protein sequence ID" value="GAA3973874.1"/>
    <property type="molecule type" value="Genomic_DNA"/>
</dbReference>
<dbReference type="InterPro" id="IPR027417">
    <property type="entry name" value="P-loop_NTPase"/>
</dbReference>
<dbReference type="RefSeq" id="WP_259087938.1">
    <property type="nucleotide sequence ID" value="NZ_BAAAZC010000019.1"/>
</dbReference>
<keyword evidence="2" id="KW-0547">Nucleotide-binding</keyword>
<accession>A0ABP7PZ75</accession>
<proteinExistence type="predicted"/>
<evidence type="ECO:0000313" key="3">
    <source>
        <dbReference type="Proteomes" id="UP001500742"/>
    </source>
</evidence>
<dbReference type="Gene3D" id="3.40.50.300">
    <property type="entry name" value="P-loop containing nucleotide triphosphate hydrolases"/>
    <property type="match status" value="1"/>
</dbReference>
<organism evidence="2 3">
    <name type="scientific">Mucilaginibacter dorajii</name>
    <dbReference type="NCBI Taxonomy" id="692994"/>
    <lineage>
        <taxon>Bacteria</taxon>
        <taxon>Pseudomonadati</taxon>
        <taxon>Bacteroidota</taxon>
        <taxon>Sphingobacteriia</taxon>
        <taxon>Sphingobacteriales</taxon>
        <taxon>Sphingobacteriaceae</taxon>
        <taxon>Mucilaginibacter</taxon>
    </lineage>
</organism>
<comment type="caution">
    <text evidence="2">The sequence shown here is derived from an EMBL/GenBank/DDBJ whole genome shotgun (WGS) entry which is preliminary data.</text>
</comment>